<keyword evidence="3" id="KW-0378">Hydrolase</keyword>
<accession>A0A8S3QS71</accession>
<feature type="domain" description="Ig-like" evidence="10">
    <location>
        <begin position="555"/>
        <end position="672"/>
    </location>
</feature>
<dbReference type="FunFam" id="3.90.190.10:FF:000102">
    <property type="entry name" value="Receptor-type tyrosine-protein phosphatase"/>
    <property type="match status" value="1"/>
</dbReference>
<evidence type="ECO:0000256" key="7">
    <source>
        <dbReference type="SAM" id="SignalP"/>
    </source>
</evidence>
<feature type="domain" description="Tyrosine-protein phosphatase" evidence="8">
    <location>
        <begin position="1016"/>
        <end position="1248"/>
    </location>
</feature>
<evidence type="ECO:0000256" key="5">
    <source>
        <dbReference type="ARBA" id="ARBA00023170"/>
    </source>
</evidence>
<comment type="similarity">
    <text evidence="1">Belongs to the protein-tyrosine phosphatase family. Receptor class 2A subfamily.</text>
</comment>
<dbReference type="InterPro" id="IPR000387">
    <property type="entry name" value="Tyr_Pase_dom"/>
</dbReference>
<dbReference type="InterPro" id="IPR003598">
    <property type="entry name" value="Ig_sub2"/>
</dbReference>
<dbReference type="EMBL" id="CAJPWZ010000722">
    <property type="protein sequence ID" value="CAG2199518.1"/>
    <property type="molecule type" value="Genomic_DNA"/>
</dbReference>
<evidence type="ECO:0000256" key="6">
    <source>
        <dbReference type="ARBA" id="ARBA00051722"/>
    </source>
</evidence>
<evidence type="ECO:0000259" key="10">
    <source>
        <dbReference type="PROSITE" id="PS50835"/>
    </source>
</evidence>
<dbReference type="OrthoDB" id="10376457at2759"/>
<dbReference type="SMART" id="SM00404">
    <property type="entry name" value="PTPc_motif"/>
    <property type="match status" value="1"/>
</dbReference>
<evidence type="ECO:0000259" key="8">
    <source>
        <dbReference type="PROSITE" id="PS50055"/>
    </source>
</evidence>
<dbReference type="CDD" id="cd00096">
    <property type="entry name" value="Ig"/>
    <property type="match status" value="3"/>
</dbReference>
<feature type="domain" description="Ig-like" evidence="10">
    <location>
        <begin position="67"/>
        <end position="163"/>
    </location>
</feature>
<dbReference type="InterPro" id="IPR036179">
    <property type="entry name" value="Ig-like_dom_sf"/>
</dbReference>
<dbReference type="Pfam" id="PF07679">
    <property type="entry name" value="I-set"/>
    <property type="match status" value="2"/>
</dbReference>
<dbReference type="Gene3D" id="3.90.190.10">
    <property type="entry name" value="Protein tyrosine phosphatase superfamily"/>
    <property type="match status" value="2"/>
</dbReference>
<comment type="caution">
    <text evidence="11">The sequence shown here is derived from an EMBL/GenBank/DDBJ whole genome shotgun (WGS) entry which is preliminary data.</text>
</comment>
<organism evidence="11 12">
    <name type="scientific">Mytilus edulis</name>
    <name type="common">Blue mussel</name>
    <dbReference type="NCBI Taxonomy" id="6550"/>
    <lineage>
        <taxon>Eukaryota</taxon>
        <taxon>Metazoa</taxon>
        <taxon>Spiralia</taxon>
        <taxon>Lophotrochozoa</taxon>
        <taxon>Mollusca</taxon>
        <taxon>Bivalvia</taxon>
        <taxon>Autobranchia</taxon>
        <taxon>Pteriomorphia</taxon>
        <taxon>Mytilida</taxon>
        <taxon>Mytiloidea</taxon>
        <taxon>Mytilidae</taxon>
        <taxon>Mytilinae</taxon>
        <taxon>Mytilus</taxon>
    </lineage>
</organism>
<evidence type="ECO:0000256" key="1">
    <source>
        <dbReference type="ARBA" id="ARBA00010504"/>
    </source>
</evidence>
<dbReference type="PROSITE" id="PS00383">
    <property type="entry name" value="TYR_PHOSPHATASE_1"/>
    <property type="match status" value="1"/>
</dbReference>
<evidence type="ECO:0000256" key="3">
    <source>
        <dbReference type="ARBA" id="ARBA00022801"/>
    </source>
</evidence>
<dbReference type="InterPro" id="IPR013098">
    <property type="entry name" value="Ig_I-set"/>
</dbReference>
<evidence type="ECO:0000259" key="9">
    <source>
        <dbReference type="PROSITE" id="PS50056"/>
    </source>
</evidence>
<dbReference type="SUPFAM" id="SSF48726">
    <property type="entry name" value="Immunoglobulin"/>
    <property type="match status" value="6"/>
</dbReference>
<dbReference type="InterPro" id="IPR013783">
    <property type="entry name" value="Ig-like_fold"/>
</dbReference>
<dbReference type="SMART" id="SM00408">
    <property type="entry name" value="IGc2"/>
    <property type="match status" value="6"/>
</dbReference>
<dbReference type="PROSITE" id="PS50056">
    <property type="entry name" value="TYR_PHOSPHATASE_2"/>
    <property type="match status" value="1"/>
</dbReference>
<evidence type="ECO:0000256" key="2">
    <source>
        <dbReference type="ARBA" id="ARBA00013064"/>
    </source>
</evidence>
<dbReference type="SMART" id="SM00194">
    <property type="entry name" value="PTPc"/>
    <property type="match status" value="2"/>
</dbReference>
<dbReference type="AlphaFoldDB" id="A0A8S3QS71"/>
<evidence type="ECO:0000256" key="4">
    <source>
        <dbReference type="ARBA" id="ARBA00022912"/>
    </source>
</evidence>
<feature type="domain" description="Ig-like" evidence="10">
    <location>
        <begin position="196"/>
        <end position="254"/>
    </location>
</feature>
<dbReference type="InterPro" id="IPR029021">
    <property type="entry name" value="Prot-tyrosine_phosphatase-like"/>
</dbReference>
<proteinExistence type="inferred from homology"/>
<dbReference type="InterPro" id="IPR050348">
    <property type="entry name" value="Protein-Tyr_Phosphatase"/>
</dbReference>
<dbReference type="Pfam" id="PF13927">
    <property type="entry name" value="Ig_3"/>
    <property type="match status" value="2"/>
</dbReference>
<dbReference type="Pfam" id="PF00102">
    <property type="entry name" value="Y_phosphatase"/>
    <property type="match status" value="2"/>
</dbReference>
<feature type="chain" id="PRO_5035733210" description="protein-tyrosine-phosphatase" evidence="7">
    <location>
        <begin position="21"/>
        <end position="1266"/>
    </location>
</feature>
<feature type="domain" description="Ig-like" evidence="10">
    <location>
        <begin position="379"/>
        <end position="498"/>
    </location>
</feature>
<dbReference type="PRINTS" id="PR00700">
    <property type="entry name" value="PRTYPHPHTASE"/>
</dbReference>
<dbReference type="InterPro" id="IPR000242">
    <property type="entry name" value="PTP_cat"/>
</dbReference>
<keyword evidence="4" id="KW-0904">Protein phosphatase</keyword>
<evidence type="ECO:0000313" key="12">
    <source>
        <dbReference type="Proteomes" id="UP000683360"/>
    </source>
</evidence>
<dbReference type="PROSITE" id="PS50055">
    <property type="entry name" value="TYR_PHOSPHATASE_PTP"/>
    <property type="match status" value="2"/>
</dbReference>
<dbReference type="InterPro" id="IPR007110">
    <property type="entry name" value="Ig-like_dom"/>
</dbReference>
<gene>
    <name evidence="11" type="ORF">MEDL_14427</name>
</gene>
<feature type="domain" description="Tyrosine specific protein phosphatases" evidence="9">
    <location>
        <begin position="902"/>
        <end position="975"/>
    </location>
</feature>
<keyword evidence="7" id="KW-0732">Signal</keyword>
<feature type="domain" description="Tyrosine-protein phosphatase" evidence="8">
    <location>
        <begin position="731"/>
        <end position="984"/>
    </location>
</feature>
<name>A0A8S3QS71_MYTED</name>
<comment type="catalytic activity">
    <reaction evidence="6">
        <text>O-phospho-L-tyrosyl-[protein] + H2O = L-tyrosyl-[protein] + phosphate</text>
        <dbReference type="Rhea" id="RHEA:10684"/>
        <dbReference type="Rhea" id="RHEA-COMP:10136"/>
        <dbReference type="Rhea" id="RHEA-COMP:20101"/>
        <dbReference type="ChEBI" id="CHEBI:15377"/>
        <dbReference type="ChEBI" id="CHEBI:43474"/>
        <dbReference type="ChEBI" id="CHEBI:46858"/>
        <dbReference type="ChEBI" id="CHEBI:61978"/>
        <dbReference type="EC" id="3.1.3.48"/>
    </reaction>
</comment>
<dbReference type="InterPro" id="IPR016130">
    <property type="entry name" value="Tyr_Pase_AS"/>
</dbReference>
<protein>
    <recommendedName>
        <fullName evidence="2">protein-tyrosine-phosphatase</fullName>
        <ecNumber evidence="2">3.1.3.48</ecNumber>
    </recommendedName>
</protein>
<dbReference type="Proteomes" id="UP000683360">
    <property type="component" value="Unassembled WGS sequence"/>
</dbReference>
<keyword evidence="12" id="KW-1185">Reference proteome</keyword>
<dbReference type="PROSITE" id="PS50835">
    <property type="entry name" value="IG_LIKE"/>
    <property type="match status" value="5"/>
</dbReference>
<feature type="domain" description="Ig-like" evidence="10">
    <location>
        <begin position="259"/>
        <end position="346"/>
    </location>
</feature>
<dbReference type="PANTHER" id="PTHR19134">
    <property type="entry name" value="RECEPTOR-TYPE TYROSINE-PROTEIN PHOSPHATASE"/>
    <property type="match status" value="1"/>
</dbReference>
<dbReference type="InterPro" id="IPR003599">
    <property type="entry name" value="Ig_sub"/>
</dbReference>
<dbReference type="GO" id="GO:0004725">
    <property type="term" value="F:protein tyrosine phosphatase activity"/>
    <property type="evidence" value="ECO:0007669"/>
    <property type="project" value="UniProtKB-EC"/>
</dbReference>
<dbReference type="SUPFAM" id="SSF52799">
    <property type="entry name" value="(Phosphotyrosine protein) phosphatases II"/>
    <property type="match status" value="2"/>
</dbReference>
<dbReference type="Gene3D" id="2.60.40.10">
    <property type="entry name" value="Immunoglobulins"/>
    <property type="match status" value="6"/>
</dbReference>
<feature type="signal peptide" evidence="7">
    <location>
        <begin position="1"/>
        <end position="20"/>
    </location>
</feature>
<reference evidence="11" key="1">
    <citation type="submission" date="2021-03" db="EMBL/GenBank/DDBJ databases">
        <authorList>
            <person name="Bekaert M."/>
        </authorList>
    </citation>
    <scope>NUCLEOTIDE SEQUENCE</scope>
</reference>
<dbReference type="SMART" id="SM00409">
    <property type="entry name" value="IG"/>
    <property type="match status" value="6"/>
</dbReference>
<keyword evidence="5 11" id="KW-0675">Receptor</keyword>
<sequence length="1266" mass="141486">MNTVRRLTWCAAKFIFVVNAVHVPGKENNISDALSRYQIKRFPQLAPGASPTPCTCPPNSEILWSNPAVYTQPSYSVPRNSQVTLRCYPHAKTYPTITNVWWKKKTKWVSYFSNIQHGNTKYSSVTVADPSLTIKYLEDADDGTYRCLLQNNQGVGYADTELDVGDLPVVLIPQLFYYPTRMKTLEIPCDIGNSHSVRWEKQSQPINHALSKYSGGTRTTPSLTINYISFNDDGEYKCCGTNNYGESCDSCNVQSGYLPTVSISRNKYYLERLKPGGIDCSVSNAASMKWIKTAPAIIITTSAKYRVETLPSPRLTINNVDSSDDGVYSCCGTNTYGTLCDNTTVQSGYKPQLTKNNETVSAKIFDEALLGVTITSSNPTLLSVYWYKSSIHIYGSRYHGGTTSIPSLTIKTCNLLMTEPTNRSSYTRQRNLKPDVKRITWMKGTVPITLSNKNKYQTSGSLTNPELKIFNVQEADKGTYSCAAYNGYVTGTSTVEINVGVVQVSPPLHLSPKANDSVILPCFASGGNRVTWRRNDEEITITGTLEYSGGTVNNPSLTISKVARNHAGNYTCETSYGSVTATSDTQLQVNVKASKGDNIQLECNHESYPEPSLVFWNRDGENINVSDSKYNGGTINEPSLTIINTEQKDSGIYMCAVVNGIGTGYSSEIQLIVKDPEMTNGSLESVVGGVTGAIVVLVAVFILLNCVSKKTKCTTTRHEERESETPSVQKLSRPFIIDQKIPYGVQHPTTKAQLKENVPKNRFKTTFPYDHTRVVLELSHGIASDYINANYVDGFEKEKCYIASQGPVKHTINDQWRMIWQNNTRKIIMLTNLRKCEQYWPEGGKPMTCDNLILTLLTEKERAAYITRDTSCRQKTKEKRCIIQYHFTAWPDHGTPDPLYLVLFHKHVRSDHTSTENNGPLLVHCSAGIGRTGTYIGLDALHEEGLATGFVDVVKFVKKMRYSRMNMVQTPEQYVCLHYALLEAFTMKDTNVGKEEFGTIWQKIVSDKSPANRQRLREEFKMLEAKKSEHDKAQYIAAKSPENVKKNRNKSIIPTDNNRLFLTSYEKGRTDYINAVQAPSYTKFIGYLTTQLPLPDTKVDFWTMVRDHNSSTIVVFLNDPAEAELVYSTSKDSFTCGKYNLTISNRGKEDMDVSSCKVVLSKKDDKPRDIALYLAVTKGLPDPQVLCKLVTLISTRVSMSNDPVTVVSGDGAKNCGVFCTFANAVSSMTIDNNANIFQLARLLQLRRPEFFADFVRIIIKISHLNE</sequence>
<dbReference type="InterPro" id="IPR003595">
    <property type="entry name" value="Tyr_Pase_cat"/>
</dbReference>
<dbReference type="PANTHER" id="PTHR19134:SF562">
    <property type="entry name" value="PROTEIN-TYROSINE-PHOSPHATASE"/>
    <property type="match status" value="1"/>
</dbReference>
<evidence type="ECO:0000313" key="11">
    <source>
        <dbReference type="EMBL" id="CAG2199518.1"/>
    </source>
</evidence>
<dbReference type="EC" id="3.1.3.48" evidence="2"/>